<dbReference type="SUPFAM" id="SSF52540">
    <property type="entry name" value="P-loop containing nucleoside triphosphate hydrolases"/>
    <property type="match status" value="1"/>
</dbReference>
<dbReference type="InterPro" id="IPR027417">
    <property type="entry name" value="P-loop_NTPase"/>
</dbReference>
<organism evidence="2 4">
    <name type="scientific">Fusobacterium nucleatum subsp. polymorphum</name>
    <name type="common">Fusobacterium polymorphum</name>
    <dbReference type="NCBI Taxonomy" id="76857"/>
    <lineage>
        <taxon>Bacteria</taxon>
        <taxon>Fusobacteriati</taxon>
        <taxon>Fusobacteriota</taxon>
        <taxon>Fusobacteriia</taxon>
        <taxon>Fusobacteriales</taxon>
        <taxon>Fusobacteriaceae</taxon>
        <taxon>Fusobacterium</taxon>
    </lineage>
</organism>
<dbReference type="RefSeq" id="WP_088388417.1">
    <property type="nucleotide sequence ID" value="NZ_CP077153.1"/>
</dbReference>
<dbReference type="Gene3D" id="3.40.50.300">
    <property type="entry name" value="P-loop containing nucleotide triphosphate hydrolases"/>
    <property type="match status" value="1"/>
</dbReference>
<evidence type="ECO:0000313" key="2">
    <source>
        <dbReference type="EMBL" id="OWP25318.1"/>
    </source>
</evidence>
<gene>
    <name evidence="2" type="ORF">CA839_04920</name>
    <name evidence="3" type="ORF">CBG56_01800</name>
</gene>
<dbReference type="EMBL" id="NIRO01000001">
    <property type="protein sequence ID" value="PHI17722.1"/>
    <property type="molecule type" value="Genomic_DNA"/>
</dbReference>
<reference evidence="2 4" key="1">
    <citation type="submission" date="2017-05" db="EMBL/GenBank/DDBJ databases">
        <title>Genome sequencing of Fusobacterium nucleatum subsp. polymorphum KCOM 1001 (=ChDC F119).</title>
        <authorList>
            <person name="Kook J.-K."/>
            <person name="Park S.-N."/>
            <person name="Lim Y.K."/>
            <person name="Roh H."/>
        </authorList>
    </citation>
    <scope>NUCLEOTIDE SEQUENCE [LARGE SCALE GENOMIC DNA]</scope>
    <source>
        <strain evidence="2 4">KCOM 1001</strain>
    </source>
</reference>
<dbReference type="Pfam" id="PF07693">
    <property type="entry name" value="KAP_NTPase"/>
    <property type="match status" value="1"/>
</dbReference>
<dbReference type="Proteomes" id="UP000197470">
    <property type="component" value="Unassembled WGS sequence"/>
</dbReference>
<protein>
    <recommendedName>
        <fullName evidence="1">KAP NTPase domain-containing protein</fullName>
    </recommendedName>
</protein>
<comment type="caution">
    <text evidence="2">The sequence shown here is derived from an EMBL/GenBank/DDBJ whole genome shotgun (WGS) entry which is preliminary data.</text>
</comment>
<dbReference type="AlphaFoldDB" id="A0A246EFB2"/>
<feature type="domain" description="KAP NTPase" evidence="1">
    <location>
        <begin position="46"/>
        <end position="327"/>
    </location>
</feature>
<evidence type="ECO:0000259" key="1">
    <source>
        <dbReference type="Pfam" id="PF07693"/>
    </source>
</evidence>
<sequence length="470" mass="56203">MKTFERLTKNRQDFLEALVRVIKKSFEEQKEFKDWENEDIRPVQRIFINAPWGMGKTLFADALQEYLSEKFKNINTLYVNSWKMDFYDEPMKALIAEMSEDNIITVESTEKAKKFLQNCGKIFFGKILKNFLLKKFNLDDKDIEEMKSFFNGLDTSELEDYKNYKKLLEEFKDTLSKEESPKIIIIDELDRCRPDYAIQLLEIIKHIFDVKNIIFLFLINREQLESIVSTIYMNSNLSNKYFEKFYDVELNLPKANYEELNEPEFKIVNDFKEYKVDKNGYSNNRDLVIQKIFLDIAFVIKNSSWLENNDISIRNIKKLLKKFNILKDSLIEEEKEQYILILALITYFFIKELNLKAPRDNRKIIVVIIEKYLKKIGTDNTITDIILEAFQNDDIQNQDIDIYKANSECFNKNENYQRNFYQISVSGKKFYLNNFKKSLCKNSSHFLYLSVNIEEATFSLWLEKKYNFIK</sequence>
<evidence type="ECO:0000313" key="3">
    <source>
        <dbReference type="EMBL" id="PHI17722.1"/>
    </source>
</evidence>
<accession>A0A246EFB2</accession>
<evidence type="ECO:0000313" key="5">
    <source>
        <dbReference type="Proteomes" id="UP000224507"/>
    </source>
</evidence>
<name>A0A246EFB2_FUSNP</name>
<dbReference type="InterPro" id="IPR011646">
    <property type="entry name" value="KAP_P-loop"/>
</dbReference>
<dbReference type="Proteomes" id="UP000224507">
    <property type="component" value="Unassembled WGS sequence"/>
</dbReference>
<dbReference type="EMBL" id="NHRT01000001">
    <property type="protein sequence ID" value="OWP25318.1"/>
    <property type="molecule type" value="Genomic_DNA"/>
</dbReference>
<reference evidence="3 5" key="2">
    <citation type="submission" date="2017-06" db="EMBL/GenBank/DDBJ databases">
        <title>Draft genome sequence of Fusobacterium nucleatum subsp. polymorphum KCOM 1274 (=ChDC F309).</title>
        <authorList>
            <person name="Kook J.-K."/>
            <person name="Park S.-N."/>
            <person name="Lim Y.K."/>
            <person name="Roh H."/>
        </authorList>
    </citation>
    <scope>NUCLEOTIDE SEQUENCE [LARGE SCALE GENOMIC DNA]</scope>
    <source>
        <strain evidence="3">KCOM 1274</strain>
        <strain evidence="5">KCOM 1274 (ChDC F309)</strain>
    </source>
</reference>
<evidence type="ECO:0000313" key="4">
    <source>
        <dbReference type="Proteomes" id="UP000197470"/>
    </source>
</evidence>
<proteinExistence type="predicted"/>